<protein>
    <recommendedName>
        <fullName evidence="7">Cuticle protein</fullName>
    </recommendedName>
</protein>
<dbReference type="InterPro" id="IPR031311">
    <property type="entry name" value="CHIT_BIND_RR_consensus"/>
</dbReference>
<evidence type="ECO:0008006" key="7">
    <source>
        <dbReference type="Google" id="ProtNLM"/>
    </source>
</evidence>
<dbReference type="EMBL" id="CAJPIZ010000372">
    <property type="protein sequence ID" value="CAG2101264.1"/>
    <property type="molecule type" value="Genomic_DNA"/>
</dbReference>
<dbReference type="PROSITE" id="PS51155">
    <property type="entry name" value="CHIT_BIND_RR_2"/>
    <property type="match status" value="1"/>
</dbReference>
<feature type="signal peptide" evidence="4">
    <location>
        <begin position="1"/>
        <end position="22"/>
    </location>
</feature>
<dbReference type="GO" id="GO:0008010">
    <property type="term" value="F:structural constituent of chitin-based larval cuticle"/>
    <property type="evidence" value="ECO:0007669"/>
    <property type="project" value="TreeGrafter"/>
</dbReference>
<dbReference type="PROSITE" id="PS00233">
    <property type="entry name" value="CHIT_BIND_RR_1"/>
    <property type="match status" value="1"/>
</dbReference>
<dbReference type="PANTHER" id="PTHR10380:SF235">
    <property type="entry name" value="CUTICULAR PROTEIN 73D, ISOFORM B"/>
    <property type="match status" value="1"/>
</dbReference>
<proteinExistence type="predicted"/>
<dbReference type="Pfam" id="PF00379">
    <property type="entry name" value="Chitin_bind_4"/>
    <property type="match status" value="1"/>
</dbReference>
<sequence length="177" mass="19431">MFSQSVIIRLFCLSLSAIAANAGLAYYPQIPLFAASVKSPRVVAAVKSPPPPPAPIVQKPVSFNIEQHELVGVPEPYNFNSEHKDEYGNEQYRRESGDTQGVVRGSYGYTDANGLHRIVDYVADDDGFRATIRTNEPGLNERHPVSGAVQSPADVSLTAEDTPAQVREQIRQQKPRL</sequence>
<feature type="region of interest" description="Disordered" evidence="3">
    <location>
        <begin position="134"/>
        <end position="177"/>
    </location>
</feature>
<dbReference type="GO" id="GO:0062129">
    <property type="term" value="C:chitin-based extracellular matrix"/>
    <property type="evidence" value="ECO:0007669"/>
    <property type="project" value="TreeGrafter"/>
</dbReference>
<evidence type="ECO:0000256" key="2">
    <source>
        <dbReference type="PROSITE-ProRule" id="PRU00497"/>
    </source>
</evidence>
<evidence type="ECO:0000256" key="3">
    <source>
        <dbReference type="SAM" id="MobiDB-lite"/>
    </source>
</evidence>
<evidence type="ECO:0000256" key="4">
    <source>
        <dbReference type="SAM" id="SignalP"/>
    </source>
</evidence>
<dbReference type="InterPro" id="IPR000618">
    <property type="entry name" value="Insect_cuticle"/>
</dbReference>
<dbReference type="OrthoDB" id="6515429at2759"/>
<gene>
    <name evidence="5" type="ORF">OSB1V03_LOCUS1315</name>
</gene>
<keyword evidence="6" id="KW-1185">Reference proteome</keyword>
<keyword evidence="1 2" id="KW-0193">Cuticle</keyword>
<dbReference type="AlphaFoldDB" id="A0A7R9PUX7"/>
<dbReference type="EMBL" id="OC854947">
    <property type="protein sequence ID" value="CAD7620834.1"/>
    <property type="molecule type" value="Genomic_DNA"/>
</dbReference>
<dbReference type="Proteomes" id="UP000759131">
    <property type="component" value="Unassembled WGS sequence"/>
</dbReference>
<feature type="chain" id="PRO_5036211642" description="Cuticle protein" evidence="4">
    <location>
        <begin position="23"/>
        <end position="177"/>
    </location>
</feature>
<name>A0A7R9PUX7_9ACAR</name>
<evidence type="ECO:0000256" key="1">
    <source>
        <dbReference type="ARBA" id="ARBA00022460"/>
    </source>
</evidence>
<keyword evidence="4" id="KW-0732">Signal</keyword>
<accession>A0A7R9PUX7</accession>
<dbReference type="PANTHER" id="PTHR10380">
    <property type="entry name" value="CUTICLE PROTEIN"/>
    <property type="match status" value="1"/>
</dbReference>
<dbReference type="InterPro" id="IPR050468">
    <property type="entry name" value="Cuticle_Struct_Prot"/>
</dbReference>
<evidence type="ECO:0000313" key="5">
    <source>
        <dbReference type="EMBL" id="CAD7620834.1"/>
    </source>
</evidence>
<organism evidence="5">
    <name type="scientific">Medioppia subpectinata</name>
    <dbReference type="NCBI Taxonomy" id="1979941"/>
    <lineage>
        <taxon>Eukaryota</taxon>
        <taxon>Metazoa</taxon>
        <taxon>Ecdysozoa</taxon>
        <taxon>Arthropoda</taxon>
        <taxon>Chelicerata</taxon>
        <taxon>Arachnida</taxon>
        <taxon>Acari</taxon>
        <taxon>Acariformes</taxon>
        <taxon>Sarcoptiformes</taxon>
        <taxon>Oribatida</taxon>
        <taxon>Brachypylina</taxon>
        <taxon>Oppioidea</taxon>
        <taxon>Oppiidae</taxon>
        <taxon>Medioppia</taxon>
    </lineage>
</organism>
<evidence type="ECO:0000313" key="6">
    <source>
        <dbReference type="Proteomes" id="UP000759131"/>
    </source>
</evidence>
<reference evidence="5" key="1">
    <citation type="submission" date="2020-11" db="EMBL/GenBank/DDBJ databases">
        <authorList>
            <person name="Tran Van P."/>
        </authorList>
    </citation>
    <scope>NUCLEOTIDE SEQUENCE</scope>
</reference>